<gene>
    <name evidence="1" type="ORF">DAPPPG734_25790</name>
</gene>
<evidence type="ECO:0000313" key="2">
    <source>
        <dbReference type="Proteomes" id="UP001158961"/>
    </source>
</evidence>
<accession>A0AAN2FI09</accession>
<dbReference type="Proteomes" id="UP001158961">
    <property type="component" value="Plasmid P4"/>
</dbReference>
<sequence length="186" mass="21599">MKQKENDYEAEFQVAIERTDSWGMCAPYFKPSAHRMAEAKSPELSAFMQEFLGSFSADDIYRQCFFVTLSMKKGIENILGTPLVYTLGYVQRHQRDYFYTPLPELKRHISHPLSGEGFNLHAWLTTPSYEIIDPTFLTTWGKLKNEPDLIGRVFMQHYSALLQDVIYHPQITGEEYLRQIGGLIDF</sequence>
<keyword evidence="1" id="KW-0614">Plasmid</keyword>
<dbReference type="RefSeq" id="WP_031593918.1">
    <property type="nucleotide sequence ID" value="NZ_JNVA01000074.1"/>
</dbReference>
<dbReference type="EMBL" id="OW970319">
    <property type="protein sequence ID" value="CAH6385711.1"/>
    <property type="molecule type" value="Genomic_DNA"/>
</dbReference>
<dbReference type="AlphaFoldDB" id="A0AAN2FI09"/>
<name>A0AAN2FI09_ENTAG</name>
<protein>
    <submittedName>
        <fullName evidence="1">Uncharacterized protein</fullName>
    </submittedName>
</protein>
<reference evidence="1" key="1">
    <citation type="submission" date="2022-05" db="EMBL/GenBank/DDBJ databases">
        <authorList>
            <person name="Pothier F. J."/>
        </authorList>
    </citation>
    <scope>NUCLEOTIDE SEQUENCE</scope>
    <source>
        <strain evidence="1">DAPP-PG734</strain>
        <plasmid evidence="1">P4</plasmid>
    </source>
</reference>
<proteinExistence type="predicted"/>
<geneLocation type="plasmid" evidence="1 2">
    <name>P4</name>
</geneLocation>
<organism evidence="1 2">
    <name type="scientific">Enterobacter agglomerans</name>
    <name type="common">Erwinia herbicola</name>
    <name type="synonym">Pantoea agglomerans</name>
    <dbReference type="NCBI Taxonomy" id="549"/>
    <lineage>
        <taxon>Bacteria</taxon>
        <taxon>Pseudomonadati</taxon>
        <taxon>Pseudomonadota</taxon>
        <taxon>Gammaproteobacteria</taxon>
        <taxon>Enterobacterales</taxon>
        <taxon>Erwiniaceae</taxon>
        <taxon>Pantoea</taxon>
        <taxon>Pantoea agglomerans group</taxon>
    </lineage>
</organism>
<evidence type="ECO:0000313" key="1">
    <source>
        <dbReference type="EMBL" id="CAH6385711.1"/>
    </source>
</evidence>